<proteinExistence type="predicted"/>
<comment type="caution">
    <text evidence="2">The sequence shown here is derived from an EMBL/GenBank/DDBJ whole genome shotgun (WGS) entry which is preliminary data.</text>
</comment>
<keyword evidence="1" id="KW-1133">Transmembrane helix</keyword>
<evidence type="ECO:0000256" key="1">
    <source>
        <dbReference type="SAM" id="Phobius"/>
    </source>
</evidence>
<evidence type="ECO:0000313" key="3">
    <source>
        <dbReference type="Proteomes" id="UP001279642"/>
    </source>
</evidence>
<dbReference type="EMBL" id="JAXCLW010000002">
    <property type="protein sequence ID" value="MDY0882889.1"/>
    <property type="molecule type" value="Genomic_DNA"/>
</dbReference>
<protein>
    <submittedName>
        <fullName evidence="2">Uncharacterized protein</fullName>
    </submittedName>
</protein>
<name>A0ABU5EA04_9PROT</name>
<accession>A0ABU5EA04</accession>
<organism evidence="2 3">
    <name type="scientific">Dongia soli</name>
    <dbReference type="NCBI Taxonomy" id="600628"/>
    <lineage>
        <taxon>Bacteria</taxon>
        <taxon>Pseudomonadati</taxon>
        <taxon>Pseudomonadota</taxon>
        <taxon>Alphaproteobacteria</taxon>
        <taxon>Rhodospirillales</taxon>
        <taxon>Dongiaceae</taxon>
        <taxon>Dongia</taxon>
    </lineage>
</organism>
<reference evidence="2 3" key="1">
    <citation type="journal article" date="2016" name="Antonie Van Leeuwenhoek">
        <title>Dongia soli sp. nov., isolated from soil from Dokdo, Korea.</title>
        <authorList>
            <person name="Kim D.U."/>
            <person name="Lee H."/>
            <person name="Kim H."/>
            <person name="Kim S.G."/>
            <person name="Ka J.O."/>
        </authorList>
    </citation>
    <scope>NUCLEOTIDE SEQUENCE [LARGE SCALE GENOMIC DNA]</scope>
    <source>
        <strain evidence="2 3">D78</strain>
    </source>
</reference>
<dbReference type="RefSeq" id="WP_320507947.1">
    <property type="nucleotide sequence ID" value="NZ_JAXCLW010000002.1"/>
</dbReference>
<keyword evidence="3" id="KW-1185">Reference proteome</keyword>
<feature type="transmembrane region" description="Helical" evidence="1">
    <location>
        <begin position="37"/>
        <end position="62"/>
    </location>
</feature>
<dbReference type="Proteomes" id="UP001279642">
    <property type="component" value="Unassembled WGS sequence"/>
</dbReference>
<gene>
    <name evidence="2" type="ORF">SMD27_08540</name>
</gene>
<keyword evidence="1" id="KW-0472">Membrane</keyword>
<keyword evidence="1" id="KW-0812">Transmembrane</keyword>
<sequence length="73" mass="7983">MSPNLVTTLSILAAALVVAGLANWQLRRPVSGRFLPFLPWLGVQFLAALIAIVMLGHLVTLLTGQEFKSRYGY</sequence>
<evidence type="ECO:0000313" key="2">
    <source>
        <dbReference type="EMBL" id="MDY0882889.1"/>
    </source>
</evidence>